<dbReference type="InterPro" id="IPR010432">
    <property type="entry name" value="RDD"/>
</dbReference>
<keyword evidence="3 5" id="KW-1133">Transmembrane helix</keyword>
<evidence type="ECO:0000313" key="8">
    <source>
        <dbReference type="EMBL" id="RSU06635.1"/>
    </source>
</evidence>
<dbReference type="AlphaFoldDB" id="A0A430AG18"/>
<dbReference type="InterPro" id="IPR006976">
    <property type="entry name" value="VanZ-like"/>
</dbReference>
<comment type="subcellular location">
    <subcellularLocation>
        <location evidence="1">Membrane</location>
        <topology evidence="1">Multi-pass membrane protein</topology>
    </subcellularLocation>
</comment>
<feature type="domain" description="RDD" evidence="7">
    <location>
        <begin position="214"/>
        <end position="344"/>
    </location>
</feature>
<dbReference type="OrthoDB" id="4822551at2"/>
<dbReference type="InterPro" id="IPR021192">
    <property type="entry name" value="UCP031578_Vanz/RDD"/>
</dbReference>
<dbReference type="GO" id="GO:0016020">
    <property type="term" value="C:membrane"/>
    <property type="evidence" value="ECO:0007669"/>
    <property type="project" value="UniProtKB-SubCell"/>
</dbReference>
<comment type="caution">
    <text evidence="8">The sequence shown here is derived from an EMBL/GenBank/DDBJ whole genome shotgun (WGS) entry which is preliminary data.</text>
</comment>
<evidence type="ECO:0000259" key="6">
    <source>
        <dbReference type="Pfam" id="PF04892"/>
    </source>
</evidence>
<dbReference type="EMBL" id="NGJZ01000003">
    <property type="protein sequence ID" value="RSU06635.1"/>
    <property type="molecule type" value="Genomic_DNA"/>
</dbReference>
<feature type="transmembrane region" description="Helical" evidence="5">
    <location>
        <begin position="252"/>
        <end position="275"/>
    </location>
</feature>
<protein>
    <recommendedName>
        <fullName evidence="10">VanZ-like domain-containing protein</fullName>
    </recommendedName>
</protein>
<dbReference type="PANTHER" id="PTHR36834">
    <property type="entry name" value="MEMBRANE PROTEIN-RELATED"/>
    <property type="match status" value="1"/>
</dbReference>
<organism evidence="8 9">
    <name type="scientific">Vagococcus entomophilus</name>
    <dbReference type="NCBI Taxonomy" id="1160095"/>
    <lineage>
        <taxon>Bacteria</taxon>
        <taxon>Bacillati</taxon>
        <taxon>Bacillota</taxon>
        <taxon>Bacilli</taxon>
        <taxon>Lactobacillales</taxon>
        <taxon>Enterococcaceae</taxon>
        <taxon>Vagococcus</taxon>
    </lineage>
</organism>
<feature type="transmembrane region" description="Helical" evidence="5">
    <location>
        <begin position="218"/>
        <end position="240"/>
    </location>
</feature>
<keyword evidence="9" id="KW-1185">Reference proteome</keyword>
<feature type="domain" description="VanZ-like" evidence="6">
    <location>
        <begin position="48"/>
        <end position="190"/>
    </location>
</feature>
<feature type="transmembrane region" description="Helical" evidence="5">
    <location>
        <begin position="43"/>
        <end position="63"/>
    </location>
</feature>
<evidence type="ECO:0000313" key="9">
    <source>
        <dbReference type="Proteomes" id="UP000288669"/>
    </source>
</evidence>
<dbReference type="RefSeq" id="WP_126826342.1">
    <property type="nucleotide sequence ID" value="NZ_JBHLWU010000001.1"/>
</dbReference>
<feature type="transmembrane region" description="Helical" evidence="5">
    <location>
        <begin position="340"/>
        <end position="364"/>
    </location>
</feature>
<feature type="transmembrane region" description="Helical" evidence="5">
    <location>
        <begin position="174"/>
        <end position="198"/>
    </location>
</feature>
<evidence type="ECO:0000256" key="2">
    <source>
        <dbReference type="ARBA" id="ARBA00022692"/>
    </source>
</evidence>
<sequence length="399" mass="46660">MASYVAPIQTALVVFPILLFLVFVPVLIYQYRKNGAFLTVKAVILYSFLFYLVCAYFMTILPLPDREAVAQYTRMKIQLQPFLFIKEFMRDSYLKINDPQTYMASLKQSVFLQPAFNVLLLFPFGVYLRYYFRWSLKRTMFASFLFSLFFELTQLSGLYGIYPRPYRLFDVDDLFLNTLGGTIGYLMAPLCTFFLPTIEQLLEKEQKKGTSIPFFRRLTALGVDYLVLLFFMGLTAFFAKIFRLGNVFEREILWTISLNYVLWVILYFVCFSYFYKGQTLGKALVKVKVIAESSQLQFKALLVRYGLLYLVFWPLMLTPFTFLSPFVSSLEKSGAKQAQWLIIVYAGISFVLFLGFLCIVYGALRQKPLFYERWSKTKLVSQFEYGSNQENEKIKSLEN</sequence>
<feature type="transmembrane region" description="Helical" evidence="5">
    <location>
        <begin position="307"/>
        <end position="328"/>
    </location>
</feature>
<keyword evidence="2 5" id="KW-0812">Transmembrane</keyword>
<feature type="transmembrane region" description="Helical" evidence="5">
    <location>
        <begin position="110"/>
        <end position="128"/>
    </location>
</feature>
<name>A0A430AG18_9ENTE</name>
<evidence type="ECO:0000259" key="7">
    <source>
        <dbReference type="Pfam" id="PF06271"/>
    </source>
</evidence>
<evidence type="ECO:0000256" key="1">
    <source>
        <dbReference type="ARBA" id="ARBA00004141"/>
    </source>
</evidence>
<feature type="transmembrane region" description="Helical" evidence="5">
    <location>
        <begin position="140"/>
        <end position="162"/>
    </location>
</feature>
<keyword evidence="4 5" id="KW-0472">Membrane</keyword>
<accession>A0A430AG18</accession>
<feature type="transmembrane region" description="Helical" evidence="5">
    <location>
        <begin position="12"/>
        <end position="31"/>
    </location>
</feature>
<gene>
    <name evidence="8" type="ORF">CBF30_10340</name>
</gene>
<dbReference type="Pfam" id="PF04892">
    <property type="entry name" value="VanZ"/>
    <property type="match status" value="1"/>
</dbReference>
<dbReference type="PANTHER" id="PTHR36834:SF1">
    <property type="entry name" value="INTEGRAL MEMBRANE PROTEIN"/>
    <property type="match status" value="1"/>
</dbReference>
<dbReference type="Proteomes" id="UP000288669">
    <property type="component" value="Unassembled WGS sequence"/>
</dbReference>
<dbReference type="InterPro" id="IPR053150">
    <property type="entry name" value="Teicoplanin_resist-assoc"/>
</dbReference>
<reference evidence="8 9" key="1">
    <citation type="submission" date="2017-05" db="EMBL/GenBank/DDBJ databases">
        <title>Vagococcus spp. assemblies.</title>
        <authorList>
            <person name="Gulvik C.A."/>
        </authorList>
    </citation>
    <scope>NUCLEOTIDE SEQUENCE [LARGE SCALE GENOMIC DNA]</scope>
    <source>
        <strain evidence="8 9">DSM 24756</strain>
    </source>
</reference>
<dbReference type="PIRSF" id="PIRSF031578">
    <property type="entry name" value="Uncharacterised_Vanz_RDD-cont"/>
    <property type="match status" value="1"/>
</dbReference>
<evidence type="ECO:0000256" key="3">
    <source>
        <dbReference type="ARBA" id="ARBA00022989"/>
    </source>
</evidence>
<evidence type="ECO:0000256" key="5">
    <source>
        <dbReference type="SAM" id="Phobius"/>
    </source>
</evidence>
<proteinExistence type="predicted"/>
<evidence type="ECO:0008006" key="10">
    <source>
        <dbReference type="Google" id="ProtNLM"/>
    </source>
</evidence>
<evidence type="ECO:0000256" key="4">
    <source>
        <dbReference type="ARBA" id="ARBA00023136"/>
    </source>
</evidence>
<dbReference type="Pfam" id="PF06271">
    <property type="entry name" value="RDD"/>
    <property type="match status" value="1"/>
</dbReference>